<dbReference type="SUPFAM" id="SSF46785">
    <property type="entry name" value="Winged helix' DNA-binding domain"/>
    <property type="match status" value="1"/>
</dbReference>
<organism evidence="6 7">
    <name type="scientific">Saccharopolyspora elongata</name>
    <dbReference type="NCBI Taxonomy" id="2530387"/>
    <lineage>
        <taxon>Bacteria</taxon>
        <taxon>Bacillati</taxon>
        <taxon>Actinomycetota</taxon>
        <taxon>Actinomycetes</taxon>
        <taxon>Pseudonocardiales</taxon>
        <taxon>Pseudonocardiaceae</taxon>
        <taxon>Saccharopolyspora</taxon>
    </lineage>
</organism>
<evidence type="ECO:0000256" key="1">
    <source>
        <dbReference type="ARBA" id="ARBA00009437"/>
    </source>
</evidence>
<keyword evidence="3" id="KW-0238">DNA-binding</keyword>
<keyword evidence="4" id="KW-0804">Transcription</keyword>
<dbReference type="PROSITE" id="PS50931">
    <property type="entry name" value="HTH_LYSR"/>
    <property type="match status" value="1"/>
</dbReference>
<dbReference type="CDD" id="cd08414">
    <property type="entry name" value="PBP2_LTTR_aromatics_like"/>
    <property type="match status" value="1"/>
</dbReference>
<proteinExistence type="inferred from homology"/>
<dbReference type="Pfam" id="PF03466">
    <property type="entry name" value="LysR_substrate"/>
    <property type="match status" value="1"/>
</dbReference>
<name>A0A4R4Z1E7_9PSEU</name>
<dbReference type="GO" id="GO:0003677">
    <property type="term" value="F:DNA binding"/>
    <property type="evidence" value="ECO:0007669"/>
    <property type="project" value="UniProtKB-KW"/>
</dbReference>
<keyword evidence="2" id="KW-0805">Transcription regulation</keyword>
<dbReference type="Gene3D" id="1.10.10.10">
    <property type="entry name" value="Winged helix-like DNA-binding domain superfamily/Winged helix DNA-binding domain"/>
    <property type="match status" value="1"/>
</dbReference>
<comment type="similarity">
    <text evidence="1">Belongs to the LysR transcriptional regulatory family.</text>
</comment>
<dbReference type="InterPro" id="IPR000847">
    <property type="entry name" value="LysR_HTH_N"/>
</dbReference>
<evidence type="ECO:0000313" key="6">
    <source>
        <dbReference type="EMBL" id="TDD51748.1"/>
    </source>
</evidence>
<dbReference type="FunFam" id="1.10.10.10:FF:000001">
    <property type="entry name" value="LysR family transcriptional regulator"/>
    <property type="match status" value="1"/>
</dbReference>
<dbReference type="Proteomes" id="UP000294947">
    <property type="component" value="Unassembled WGS sequence"/>
</dbReference>
<dbReference type="PRINTS" id="PR00039">
    <property type="entry name" value="HTHLYSR"/>
</dbReference>
<dbReference type="PANTHER" id="PTHR30346">
    <property type="entry name" value="TRANSCRIPTIONAL DUAL REGULATOR HCAR-RELATED"/>
    <property type="match status" value="1"/>
</dbReference>
<dbReference type="AlphaFoldDB" id="A0A4R4Z1E7"/>
<dbReference type="OrthoDB" id="3176554at2"/>
<dbReference type="GO" id="GO:0003700">
    <property type="term" value="F:DNA-binding transcription factor activity"/>
    <property type="evidence" value="ECO:0007669"/>
    <property type="project" value="InterPro"/>
</dbReference>
<dbReference type="GO" id="GO:0032993">
    <property type="term" value="C:protein-DNA complex"/>
    <property type="evidence" value="ECO:0007669"/>
    <property type="project" value="TreeGrafter"/>
</dbReference>
<dbReference type="InterPro" id="IPR036390">
    <property type="entry name" value="WH_DNA-bd_sf"/>
</dbReference>
<protein>
    <submittedName>
        <fullName evidence="6">LysR family transcriptional regulator</fullName>
    </submittedName>
</protein>
<dbReference type="Gene3D" id="3.40.190.10">
    <property type="entry name" value="Periplasmic binding protein-like II"/>
    <property type="match status" value="2"/>
</dbReference>
<evidence type="ECO:0000256" key="2">
    <source>
        <dbReference type="ARBA" id="ARBA00023015"/>
    </source>
</evidence>
<dbReference type="EMBL" id="SMKW01000015">
    <property type="protein sequence ID" value="TDD51748.1"/>
    <property type="molecule type" value="Genomic_DNA"/>
</dbReference>
<evidence type="ECO:0000313" key="7">
    <source>
        <dbReference type="Proteomes" id="UP000294947"/>
    </source>
</evidence>
<dbReference type="InterPro" id="IPR005119">
    <property type="entry name" value="LysR_subst-bd"/>
</dbReference>
<feature type="domain" description="HTH lysR-type" evidence="5">
    <location>
        <begin position="14"/>
        <end position="52"/>
    </location>
</feature>
<dbReference type="SUPFAM" id="SSF53850">
    <property type="entry name" value="Periplasmic binding protein-like II"/>
    <property type="match status" value="1"/>
</dbReference>
<evidence type="ECO:0000259" key="5">
    <source>
        <dbReference type="PROSITE" id="PS50931"/>
    </source>
</evidence>
<comment type="caution">
    <text evidence="6">The sequence shown here is derived from an EMBL/GenBank/DDBJ whole genome shotgun (WGS) entry which is preliminary data.</text>
</comment>
<keyword evidence="7" id="KW-1185">Reference proteome</keyword>
<accession>A0A4R4Z1E7</accession>
<dbReference type="PANTHER" id="PTHR30346:SF28">
    <property type="entry name" value="HTH-TYPE TRANSCRIPTIONAL REGULATOR CYNR"/>
    <property type="match status" value="1"/>
</dbReference>
<reference evidence="6 7" key="1">
    <citation type="submission" date="2019-03" db="EMBL/GenBank/DDBJ databases">
        <title>Draft genome sequences of novel Actinobacteria.</title>
        <authorList>
            <person name="Sahin N."/>
            <person name="Ay H."/>
            <person name="Saygin H."/>
        </authorList>
    </citation>
    <scope>NUCLEOTIDE SEQUENCE [LARGE SCALE GENOMIC DNA]</scope>
    <source>
        <strain evidence="6 7">7K502</strain>
    </source>
</reference>
<dbReference type="Pfam" id="PF00126">
    <property type="entry name" value="HTH_1"/>
    <property type="match status" value="1"/>
</dbReference>
<evidence type="ECO:0000256" key="4">
    <source>
        <dbReference type="ARBA" id="ARBA00023163"/>
    </source>
</evidence>
<dbReference type="InterPro" id="IPR036388">
    <property type="entry name" value="WH-like_DNA-bd_sf"/>
</dbReference>
<sequence length="298" mass="32839">METEQDRDATVVVRPAERLHVAQPALSQQIRRLEQQLRTPLFIRTTRRVELTAAGSVLLENGRRVLAEADQALNAVQQSAHGEIGTLRIGFVSSAALTLVPKIVHALRANRPNLHLDLKEMTTDRQLEAINETALDVGIVRELEPQAGLNVFKLVQEPLLVALPKSHPLARRRSIRLGELAAEKFVGFPRSQVSRLYDHIAALCHQAGFRMRPAQEAVQFPTILGLVAAGEGIAVVPSSLRHLRLPGLSYARLDHPDAVSRIAIVCRPDRAKLPLVAKFFELSAAVDLDGERLPTSSR</sequence>
<gene>
    <name evidence="6" type="ORF">E1288_13670</name>
</gene>
<evidence type="ECO:0000256" key="3">
    <source>
        <dbReference type="ARBA" id="ARBA00023125"/>
    </source>
</evidence>